<evidence type="ECO:0000313" key="1">
    <source>
        <dbReference type="EMBL" id="KGB33552.1"/>
    </source>
</evidence>
<dbReference type="AlphaFoldDB" id="A0A094ZI00"/>
<protein>
    <submittedName>
        <fullName evidence="1">Uncharacterized protein</fullName>
    </submittedName>
</protein>
<organism evidence="1">
    <name type="scientific">Schistosoma haematobium</name>
    <name type="common">Blood fluke</name>
    <dbReference type="NCBI Taxonomy" id="6185"/>
    <lineage>
        <taxon>Eukaryota</taxon>
        <taxon>Metazoa</taxon>
        <taxon>Spiralia</taxon>
        <taxon>Lophotrochozoa</taxon>
        <taxon>Platyhelminthes</taxon>
        <taxon>Trematoda</taxon>
        <taxon>Digenea</taxon>
        <taxon>Strigeidida</taxon>
        <taxon>Schistosomatoidea</taxon>
        <taxon>Schistosomatidae</taxon>
        <taxon>Schistosoma</taxon>
    </lineage>
</organism>
<proteinExistence type="predicted"/>
<name>A0A094ZI00_SCHHA</name>
<gene>
    <name evidence="1" type="ORF">MS3_01724</name>
</gene>
<accession>A0A094ZI00</accession>
<sequence>MIVSIRSTSVCNVTSIEFFKQSKQPEASHTVVIQVPTINDLNIKSCDISPRSNNLINTPRSFEFYCQRFNTPCSENIFVKHPTMSVEKLIKTEQKQQQQRNLFSHQSIAEIGIAIGLWRKIDKMHQQIDDVKKSHEKRNHVRQLRLVHAQKYWENIVKRGKRIALLQKQRSYEKMQFNKRKSDQIKVQNEQHQNELSSEIHWNRLCEKFTIESNIQERKLKESKLTSEHVKQLRNQKLVKIPISMKLTNLTLDN</sequence>
<reference evidence="1" key="1">
    <citation type="journal article" date="2012" name="Nat. Genet.">
        <title>Whole-genome sequence of Schistosoma haematobium.</title>
        <authorList>
            <person name="Young N.D."/>
            <person name="Jex A.R."/>
            <person name="Li B."/>
            <person name="Liu S."/>
            <person name="Yang L."/>
            <person name="Xiong Z."/>
            <person name="Li Y."/>
            <person name="Cantacessi C."/>
            <person name="Hall R.S."/>
            <person name="Xu X."/>
            <person name="Chen F."/>
            <person name="Wu X."/>
            <person name="Zerlotini A."/>
            <person name="Oliveira G."/>
            <person name="Hofmann A."/>
            <person name="Zhang G."/>
            <person name="Fang X."/>
            <person name="Kang Y."/>
            <person name="Campbell B.E."/>
            <person name="Loukas A."/>
            <person name="Ranganathan S."/>
            <person name="Rollinson D."/>
            <person name="Rinaldi G."/>
            <person name="Brindley P.J."/>
            <person name="Yang H."/>
            <person name="Wang J."/>
            <person name="Wang J."/>
            <person name="Gasser R.B."/>
        </authorList>
    </citation>
    <scope>NUCLEOTIDE SEQUENCE [LARGE SCALE GENOMIC DNA]</scope>
</reference>
<dbReference type="EMBL" id="KL250554">
    <property type="protein sequence ID" value="KGB33552.1"/>
    <property type="molecule type" value="Genomic_DNA"/>
</dbReference>